<dbReference type="Gene3D" id="3.40.30.10">
    <property type="entry name" value="Glutaredoxin"/>
    <property type="match status" value="1"/>
</dbReference>
<evidence type="ECO:0000313" key="2">
    <source>
        <dbReference type="EMBL" id="CAD7024343.1"/>
    </source>
</evidence>
<dbReference type="PANTHER" id="PTHR32419:SF6">
    <property type="entry name" value="GLUTATHIONE S-TRANSFERASE OMEGA-LIKE 1-RELATED"/>
    <property type="match status" value="1"/>
</dbReference>
<dbReference type="CDD" id="cd03190">
    <property type="entry name" value="GST_C_Omega_like"/>
    <property type="match status" value="1"/>
</dbReference>
<evidence type="ECO:0000313" key="3">
    <source>
        <dbReference type="Proteomes" id="UP000606921"/>
    </source>
</evidence>
<dbReference type="Gene3D" id="1.20.1050.10">
    <property type="match status" value="1"/>
</dbReference>
<dbReference type="InterPro" id="IPR036282">
    <property type="entry name" value="Glutathione-S-Trfase_C_sf"/>
</dbReference>
<dbReference type="SUPFAM" id="SSF52833">
    <property type="entry name" value="Thioredoxin-like"/>
    <property type="match status" value="1"/>
</dbReference>
<dbReference type="Pfam" id="PF13410">
    <property type="entry name" value="GST_C_2"/>
    <property type="match status" value="1"/>
</dbReference>
<dbReference type="Pfam" id="PF13409">
    <property type="entry name" value="GST_N_2"/>
    <property type="match status" value="1"/>
</dbReference>
<reference evidence="2 3" key="1">
    <citation type="submission" date="2020-11" db="EMBL/GenBank/DDBJ databases">
        <authorList>
            <person name="Lassalle F."/>
        </authorList>
    </citation>
    <scope>NUCLEOTIDE SEQUENCE [LARGE SCALE GENOMIC DNA]</scope>
    <source>
        <strain evidence="2 3">JC140</strain>
    </source>
</reference>
<dbReference type="SFLD" id="SFLDS00019">
    <property type="entry name" value="Glutathione_Transferase_(cytos"/>
    <property type="match status" value="1"/>
</dbReference>
<name>A0ABN7JEN9_9HYPH</name>
<dbReference type="InterPro" id="IPR004045">
    <property type="entry name" value="Glutathione_S-Trfase_N"/>
</dbReference>
<dbReference type="SFLD" id="SFLDG01206">
    <property type="entry name" value="Xi.1"/>
    <property type="match status" value="1"/>
</dbReference>
<keyword evidence="3" id="KW-1185">Reference proteome</keyword>
<dbReference type="EMBL" id="CABFWF030000001">
    <property type="protein sequence ID" value="CAD7024343.1"/>
    <property type="molecule type" value="Genomic_DNA"/>
</dbReference>
<dbReference type="InterPro" id="IPR010987">
    <property type="entry name" value="Glutathione-S-Trfase_C-like"/>
</dbReference>
<comment type="caution">
    <text evidence="2">The sequence shown here is derived from an EMBL/GenBank/DDBJ whole genome shotgun (WGS) entry which is preliminary data.</text>
</comment>
<dbReference type="SUPFAM" id="SSF47616">
    <property type="entry name" value="GST C-terminal domain-like"/>
    <property type="match status" value="1"/>
</dbReference>
<evidence type="ECO:0000259" key="1">
    <source>
        <dbReference type="PROSITE" id="PS50405"/>
    </source>
</evidence>
<dbReference type="SFLD" id="SFLDG01148">
    <property type="entry name" value="Xi_(cytGST)"/>
    <property type="match status" value="1"/>
</dbReference>
<dbReference type="InterPro" id="IPR016639">
    <property type="entry name" value="GST_Omega/GSH"/>
</dbReference>
<dbReference type="PROSITE" id="PS50405">
    <property type="entry name" value="GST_CTER"/>
    <property type="match status" value="1"/>
</dbReference>
<sequence length="388" mass="44217">MSVDQRRRSARASVMRGPGIVASQIAANIAGAKMKNTSFADQPLAILRTCGKYTWQRKEMPMGRLVEGEWQDVWYDTKATRGHFKRSESRFRNWITADGSPGPSGEGGFRAEPGRYHLYVSYACPWAHRTLIFRKLKRLEDLISVSVVDYVMLENGWEFKRGEGSTGDHLFDCDFLYQVYLKADPRYSGRVTVPALWDRQRNTIVSNESAEIIRMFNAAFDGLTGSTDDYYPQDLRDGIDAMNTLVYDTVNNGVYKAGFATTQEAYEENVVQLFATLDRLEERLATSRYLFGDRITEADWRLFTTLVRFDTVYVGHFKCNIRRIADYPNLNGYLRDLYQVPGVAETVHLDHIKGHYYRSHTTINPTGVVPVGPALDLDTPHRRDSVGA</sequence>
<proteinExistence type="predicted"/>
<protein>
    <submittedName>
        <fullName evidence="2">Glutathione S-transferase family protein</fullName>
    </submittedName>
</protein>
<feature type="domain" description="GST C-terminal" evidence="1">
    <location>
        <begin position="232"/>
        <end position="363"/>
    </location>
</feature>
<dbReference type="InterPro" id="IPR036249">
    <property type="entry name" value="Thioredoxin-like_sf"/>
</dbReference>
<dbReference type="InterPro" id="IPR047047">
    <property type="entry name" value="GST_Omega-like_C"/>
</dbReference>
<dbReference type="Proteomes" id="UP000606921">
    <property type="component" value="Unassembled WGS sequence"/>
</dbReference>
<dbReference type="PANTHER" id="PTHR32419">
    <property type="entry name" value="GLUTATHIONYL-HYDROQUINONE REDUCTASE"/>
    <property type="match status" value="1"/>
</dbReference>
<accession>A0ABN7JEN9</accession>
<gene>
    <name evidence="2" type="ORF">REJC140_00460</name>
</gene>
<organism evidence="2 3">
    <name type="scientific">Pseudorhizobium endolithicum</name>
    <dbReference type="NCBI Taxonomy" id="1191678"/>
    <lineage>
        <taxon>Bacteria</taxon>
        <taxon>Pseudomonadati</taxon>
        <taxon>Pseudomonadota</taxon>
        <taxon>Alphaproteobacteria</taxon>
        <taxon>Hyphomicrobiales</taxon>
        <taxon>Rhizobiaceae</taxon>
        <taxon>Rhizobium/Agrobacterium group</taxon>
        <taxon>Pseudorhizobium</taxon>
    </lineage>
</organism>
<dbReference type="InterPro" id="IPR040079">
    <property type="entry name" value="Glutathione_S-Trfase"/>
</dbReference>